<name>A0AAE6C7Y4_9BRAD</name>
<feature type="transmembrane region" description="Helical" evidence="1">
    <location>
        <begin position="139"/>
        <end position="159"/>
    </location>
</feature>
<keyword evidence="1" id="KW-1133">Transmembrane helix</keyword>
<dbReference type="Pfam" id="PF01757">
    <property type="entry name" value="Acyl_transf_3"/>
    <property type="match status" value="1"/>
</dbReference>
<dbReference type="KEGG" id="bgz:XH91_11460"/>
<dbReference type="PANTHER" id="PTHR23028:SF134">
    <property type="entry name" value="PUTATIVE (AFU_ORTHOLOGUE AFUA_4G08520)-RELATED"/>
    <property type="match status" value="1"/>
</dbReference>
<dbReference type="GO" id="GO:0016747">
    <property type="term" value="F:acyltransferase activity, transferring groups other than amino-acyl groups"/>
    <property type="evidence" value="ECO:0007669"/>
    <property type="project" value="InterPro"/>
</dbReference>
<sequence length="349" mass="38037">MRGWASVFVVLFHVFVDGLSPVPWATHLRYVLPFNGGMAVFCFFVISAISLSVGYLASGEIGSIARIAAARYIRLAIPVFAICLLVHLVLLSGWVDRSDRLPNFRFLFQFEPTLRHLLTFGLFDVFFRYSPLETYAGPLWTMQPEMLGSIVTLAAAIIVRPIRFRIAVLAGLAASMFYMAETSTSQMLAIFPLGIALADAMLRGWLDRMSVFIAALAAVAGGVLIPALFPYSVLAWGMIAAPLLIAGSIRLPSIRNLMSNPISEWLGWLSFPLYLVHGPVISLVGEPMMRSNPSIAWGLTVDGLVIVGSITAAVLFAHLVNDPAVQLARWFGSVVVARLRLRASAARSA</sequence>
<feature type="transmembrane region" description="Helical" evidence="1">
    <location>
        <begin position="164"/>
        <end position="180"/>
    </location>
</feature>
<feature type="transmembrane region" description="Helical" evidence="1">
    <location>
        <begin position="209"/>
        <end position="229"/>
    </location>
</feature>
<organism evidence="3 4">
    <name type="scientific">Bradyrhizobium guangzhouense</name>
    <dbReference type="NCBI Taxonomy" id="1325095"/>
    <lineage>
        <taxon>Bacteria</taxon>
        <taxon>Pseudomonadati</taxon>
        <taxon>Pseudomonadota</taxon>
        <taxon>Alphaproteobacteria</taxon>
        <taxon>Hyphomicrobiales</taxon>
        <taxon>Nitrobacteraceae</taxon>
        <taxon>Bradyrhizobium</taxon>
    </lineage>
</organism>
<feature type="transmembrane region" description="Helical" evidence="1">
    <location>
        <begin position="296"/>
        <end position="320"/>
    </location>
</feature>
<feature type="transmembrane region" description="Helical" evidence="1">
    <location>
        <begin position="186"/>
        <end position="202"/>
    </location>
</feature>
<protein>
    <recommendedName>
        <fullName evidence="2">Acyltransferase 3 domain-containing protein</fullName>
    </recommendedName>
</protein>
<keyword evidence="1" id="KW-0812">Transmembrane</keyword>
<keyword evidence="1" id="KW-0472">Membrane</keyword>
<feature type="transmembrane region" description="Helical" evidence="1">
    <location>
        <begin position="265"/>
        <end position="284"/>
    </location>
</feature>
<evidence type="ECO:0000256" key="1">
    <source>
        <dbReference type="SAM" id="Phobius"/>
    </source>
</evidence>
<feature type="transmembrane region" description="Helical" evidence="1">
    <location>
        <begin position="235"/>
        <end position="253"/>
    </location>
</feature>
<feature type="transmembrane region" description="Helical" evidence="1">
    <location>
        <begin position="34"/>
        <end position="55"/>
    </location>
</feature>
<dbReference type="EMBL" id="CP030053">
    <property type="protein sequence ID" value="QAU45911.1"/>
    <property type="molecule type" value="Genomic_DNA"/>
</dbReference>
<feature type="domain" description="Acyltransferase 3" evidence="2">
    <location>
        <begin position="1"/>
        <end position="312"/>
    </location>
</feature>
<evidence type="ECO:0000259" key="2">
    <source>
        <dbReference type="Pfam" id="PF01757"/>
    </source>
</evidence>
<proteinExistence type="predicted"/>
<evidence type="ECO:0000313" key="4">
    <source>
        <dbReference type="Proteomes" id="UP000288972"/>
    </source>
</evidence>
<dbReference type="InterPro" id="IPR050879">
    <property type="entry name" value="Acyltransferase_3"/>
</dbReference>
<gene>
    <name evidence="3" type="ORF">XH91_11460</name>
</gene>
<dbReference type="AlphaFoldDB" id="A0AAE6C7Y4"/>
<accession>A0AAE6C7Y4</accession>
<dbReference type="InterPro" id="IPR002656">
    <property type="entry name" value="Acyl_transf_3_dom"/>
</dbReference>
<dbReference type="Proteomes" id="UP000288972">
    <property type="component" value="Chromosome"/>
</dbReference>
<evidence type="ECO:0000313" key="3">
    <source>
        <dbReference type="EMBL" id="QAU45911.1"/>
    </source>
</evidence>
<reference evidence="3 4" key="1">
    <citation type="submission" date="2018-06" db="EMBL/GenBank/DDBJ databases">
        <title>Comparative genomics of rhizobia nodulating Arachis hypogaea in China.</title>
        <authorList>
            <person name="Li Y."/>
        </authorList>
    </citation>
    <scope>NUCLEOTIDE SEQUENCE [LARGE SCALE GENOMIC DNA]</scope>
    <source>
        <strain evidence="3 4">CCBAU 51670</strain>
    </source>
</reference>
<dbReference type="PANTHER" id="PTHR23028">
    <property type="entry name" value="ACETYLTRANSFERASE"/>
    <property type="match status" value="1"/>
</dbReference>
<feature type="transmembrane region" description="Helical" evidence="1">
    <location>
        <begin position="75"/>
        <end position="95"/>
    </location>
</feature>